<comment type="caution">
    <text evidence="1">The sequence shown here is derived from an EMBL/GenBank/DDBJ whole genome shotgun (WGS) entry which is preliminary data.</text>
</comment>
<accession>A0AAV5ENW3</accession>
<dbReference type="EMBL" id="BQKI01000076">
    <property type="protein sequence ID" value="GJN23965.1"/>
    <property type="molecule type" value="Genomic_DNA"/>
</dbReference>
<protein>
    <submittedName>
        <fullName evidence="1">Uncharacterized protein</fullName>
    </submittedName>
</protein>
<keyword evidence="2" id="KW-1185">Reference proteome</keyword>
<evidence type="ECO:0000313" key="2">
    <source>
        <dbReference type="Proteomes" id="UP001054889"/>
    </source>
</evidence>
<sequence length="131" mass="14137">MPLSRRNTATAAVTLPRPPSGVASLRHAAFSSHLVALLRESRLRLGPLLPLEPAVAHVDSALRPPCPRRAAVPCACVPAPWHWPGHLGQFGLGPSKPQEWLRDATRLGRHLALENPPRCAVACLHQKVSAQ</sequence>
<proteinExistence type="predicted"/>
<dbReference type="Proteomes" id="UP001054889">
    <property type="component" value="Unassembled WGS sequence"/>
</dbReference>
<reference evidence="1" key="2">
    <citation type="submission" date="2021-12" db="EMBL/GenBank/DDBJ databases">
        <title>Resequencing data analysis of finger millet.</title>
        <authorList>
            <person name="Hatakeyama M."/>
            <person name="Aluri S."/>
            <person name="Balachadran M.T."/>
            <person name="Sivarajan S.R."/>
            <person name="Poveda L."/>
            <person name="Shimizu-Inatsugi R."/>
            <person name="Schlapbach R."/>
            <person name="Sreeman S.M."/>
            <person name="Shimizu K.K."/>
        </authorList>
    </citation>
    <scope>NUCLEOTIDE SEQUENCE</scope>
</reference>
<dbReference type="AlphaFoldDB" id="A0AAV5ENW3"/>
<organism evidence="1 2">
    <name type="scientific">Eleusine coracana subsp. coracana</name>
    <dbReference type="NCBI Taxonomy" id="191504"/>
    <lineage>
        <taxon>Eukaryota</taxon>
        <taxon>Viridiplantae</taxon>
        <taxon>Streptophyta</taxon>
        <taxon>Embryophyta</taxon>
        <taxon>Tracheophyta</taxon>
        <taxon>Spermatophyta</taxon>
        <taxon>Magnoliopsida</taxon>
        <taxon>Liliopsida</taxon>
        <taxon>Poales</taxon>
        <taxon>Poaceae</taxon>
        <taxon>PACMAD clade</taxon>
        <taxon>Chloridoideae</taxon>
        <taxon>Cynodonteae</taxon>
        <taxon>Eleusininae</taxon>
        <taxon>Eleusine</taxon>
    </lineage>
</organism>
<gene>
    <name evidence="1" type="primary">gb11666</name>
    <name evidence="1" type="ORF">PR202_gb11666</name>
</gene>
<reference evidence="1" key="1">
    <citation type="journal article" date="2018" name="DNA Res.">
        <title>Multiple hybrid de novo genome assembly of finger millet, an orphan allotetraploid crop.</title>
        <authorList>
            <person name="Hatakeyama M."/>
            <person name="Aluri S."/>
            <person name="Balachadran M.T."/>
            <person name="Sivarajan S.R."/>
            <person name="Patrignani A."/>
            <person name="Gruter S."/>
            <person name="Poveda L."/>
            <person name="Shimizu-Inatsugi R."/>
            <person name="Baeten J."/>
            <person name="Francoijs K.J."/>
            <person name="Nataraja K.N."/>
            <person name="Reddy Y.A.N."/>
            <person name="Phadnis S."/>
            <person name="Ravikumar R.L."/>
            <person name="Schlapbach R."/>
            <person name="Sreeman S.M."/>
            <person name="Shimizu K.K."/>
        </authorList>
    </citation>
    <scope>NUCLEOTIDE SEQUENCE</scope>
</reference>
<name>A0AAV5ENW3_ELECO</name>
<evidence type="ECO:0000313" key="1">
    <source>
        <dbReference type="EMBL" id="GJN23965.1"/>
    </source>
</evidence>